<dbReference type="RefSeq" id="WP_390274226.1">
    <property type="nucleotide sequence ID" value="NZ_JBHRSA010000055.1"/>
</dbReference>
<dbReference type="InterPro" id="IPR029000">
    <property type="entry name" value="Cyclophilin-like_dom_sf"/>
</dbReference>
<evidence type="ECO:0000256" key="1">
    <source>
        <dbReference type="ARBA" id="ARBA00022741"/>
    </source>
</evidence>
<dbReference type="Gene3D" id="2.40.100.10">
    <property type="entry name" value="Cyclophilin-like"/>
    <property type="match status" value="1"/>
</dbReference>
<comment type="caution">
    <text evidence="5">The sequence shown here is derived from an EMBL/GenBank/DDBJ whole genome shotgun (WGS) entry which is preliminary data.</text>
</comment>
<dbReference type="InterPro" id="IPR052708">
    <property type="entry name" value="PxpC"/>
</dbReference>
<protein>
    <submittedName>
        <fullName evidence="5">Biotin-dependent carboxyltransferase family protein</fullName>
    </submittedName>
</protein>
<sequence length="313" mass="34261">MQSREIFKVVKPGMYTTFQDLGRTGFQRYGVPPGGAMDPFALQIANILAGNPPGTAALEVTLLGPELIACTDITIVITGADLGAQLNGRPTEMWSTRRMKEGDRLSFGKYRSGSRAYIAVSGGFDAPEYLGSSSVDGNIGIGSLLKKMDKLNGYPQPREQGIGLARKHIPVYGNSIRTAVIEGPHTEAFTSAGRETFFHTIHRVEANSNRMGYRLRSEQIKVREDAEIWSDAVPFGGIQVPGNGQPIILMADRQTTGGYPRIGTITSADIPNVAQLAPGGEISFYSISVEDAQERLRRMREFLHELYLFSQYI</sequence>
<keyword evidence="1" id="KW-0547">Nucleotide-binding</keyword>
<dbReference type="SUPFAM" id="SSF50891">
    <property type="entry name" value="Cyclophilin-like"/>
    <property type="match status" value="1"/>
</dbReference>
<evidence type="ECO:0000313" key="5">
    <source>
        <dbReference type="EMBL" id="MFC3041528.1"/>
    </source>
</evidence>
<keyword evidence="2" id="KW-0378">Hydrolase</keyword>
<name>A0ABV7CZ05_9BACI</name>
<accession>A0ABV7CZ05</accession>
<dbReference type="Proteomes" id="UP001595279">
    <property type="component" value="Unassembled WGS sequence"/>
</dbReference>
<dbReference type="Pfam" id="PF02626">
    <property type="entry name" value="CT_A_B"/>
    <property type="match status" value="1"/>
</dbReference>
<evidence type="ECO:0000256" key="2">
    <source>
        <dbReference type="ARBA" id="ARBA00022801"/>
    </source>
</evidence>
<feature type="domain" description="Carboxyltransferase" evidence="4">
    <location>
        <begin position="28"/>
        <end position="302"/>
    </location>
</feature>
<evidence type="ECO:0000313" key="6">
    <source>
        <dbReference type="Proteomes" id="UP001595279"/>
    </source>
</evidence>
<evidence type="ECO:0000259" key="4">
    <source>
        <dbReference type="SMART" id="SM00797"/>
    </source>
</evidence>
<reference evidence="6" key="1">
    <citation type="journal article" date="2019" name="Int. J. Syst. Evol. Microbiol.">
        <title>The Global Catalogue of Microorganisms (GCM) 10K type strain sequencing project: providing services to taxonomists for standard genome sequencing and annotation.</title>
        <authorList>
            <consortium name="The Broad Institute Genomics Platform"/>
            <consortium name="The Broad Institute Genome Sequencing Center for Infectious Disease"/>
            <person name="Wu L."/>
            <person name="Ma J."/>
        </authorList>
    </citation>
    <scope>NUCLEOTIDE SEQUENCE [LARGE SCALE GENOMIC DNA]</scope>
    <source>
        <strain evidence="6">KCTC 13128</strain>
    </source>
</reference>
<organism evidence="5 6">
    <name type="scientific">Virgibacillus xinjiangensis</name>
    <dbReference type="NCBI Taxonomy" id="393090"/>
    <lineage>
        <taxon>Bacteria</taxon>
        <taxon>Bacillati</taxon>
        <taxon>Bacillota</taxon>
        <taxon>Bacilli</taxon>
        <taxon>Bacillales</taxon>
        <taxon>Bacillaceae</taxon>
        <taxon>Virgibacillus</taxon>
    </lineage>
</organism>
<dbReference type="SMART" id="SM00797">
    <property type="entry name" value="AHS2"/>
    <property type="match status" value="1"/>
</dbReference>
<keyword evidence="6" id="KW-1185">Reference proteome</keyword>
<evidence type="ECO:0000256" key="3">
    <source>
        <dbReference type="ARBA" id="ARBA00022840"/>
    </source>
</evidence>
<dbReference type="NCBIfam" id="TIGR00724">
    <property type="entry name" value="urea_amlyse_rel"/>
    <property type="match status" value="1"/>
</dbReference>
<dbReference type="InterPro" id="IPR003778">
    <property type="entry name" value="CT_A_B"/>
</dbReference>
<proteinExistence type="predicted"/>
<keyword evidence="3" id="KW-0067">ATP-binding</keyword>
<dbReference type="PANTHER" id="PTHR43309:SF5">
    <property type="entry name" value="5-OXOPROLINASE SUBUNIT C"/>
    <property type="match status" value="1"/>
</dbReference>
<gene>
    <name evidence="5" type="ORF">ACFOGI_14880</name>
</gene>
<dbReference type="PANTHER" id="PTHR43309">
    <property type="entry name" value="5-OXOPROLINASE SUBUNIT C"/>
    <property type="match status" value="1"/>
</dbReference>
<dbReference type="EMBL" id="JBHRSA010000055">
    <property type="protein sequence ID" value="MFC3041528.1"/>
    <property type="molecule type" value="Genomic_DNA"/>
</dbReference>